<dbReference type="AlphaFoldDB" id="A0A0R3SD75"/>
<accession>A0A0R3SD75</accession>
<name>A0A0R3SD75_HYMDI</name>
<reference evidence="1 2" key="2">
    <citation type="submission" date="2018-11" db="EMBL/GenBank/DDBJ databases">
        <authorList>
            <consortium name="Pathogen Informatics"/>
        </authorList>
    </citation>
    <scope>NUCLEOTIDE SEQUENCE [LARGE SCALE GENOMIC DNA]</scope>
</reference>
<protein>
    <submittedName>
        <fullName evidence="3">HA2 domain-containing protein</fullName>
    </submittedName>
</protein>
<evidence type="ECO:0000313" key="2">
    <source>
        <dbReference type="Proteomes" id="UP000274504"/>
    </source>
</evidence>
<dbReference type="WBParaSite" id="HDID_0000261001-mRNA-1">
    <property type="protein sequence ID" value="HDID_0000261001-mRNA-1"/>
    <property type="gene ID" value="HDID_0000261001"/>
</dbReference>
<reference evidence="3" key="1">
    <citation type="submission" date="2017-02" db="UniProtKB">
        <authorList>
            <consortium name="WormBaseParasite"/>
        </authorList>
    </citation>
    <scope>IDENTIFICATION</scope>
</reference>
<evidence type="ECO:0000313" key="1">
    <source>
        <dbReference type="EMBL" id="VDL20270.1"/>
    </source>
</evidence>
<gene>
    <name evidence="1" type="ORF">HDID_LOCUS2611</name>
</gene>
<organism evidence="3">
    <name type="scientific">Hymenolepis diminuta</name>
    <name type="common">Rat tapeworm</name>
    <dbReference type="NCBI Taxonomy" id="6216"/>
    <lineage>
        <taxon>Eukaryota</taxon>
        <taxon>Metazoa</taxon>
        <taxon>Spiralia</taxon>
        <taxon>Lophotrochozoa</taxon>
        <taxon>Platyhelminthes</taxon>
        <taxon>Cestoda</taxon>
        <taxon>Eucestoda</taxon>
        <taxon>Cyclophyllidea</taxon>
        <taxon>Hymenolepididae</taxon>
        <taxon>Hymenolepis</taxon>
    </lineage>
</organism>
<evidence type="ECO:0000313" key="3">
    <source>
        <dbReference type="WBParaSite" id="HDID_0000261001-mRNA-1"/>
    </source>
</evidence>
<dbReference type="EMBL" id="UYSG01000666">
    <property type="protein sequence ID" value="VDL20270.1"/>
    <property type="molecule type" value="Genomic_DNA"/>
</dbReference>
<sequence length="55" mass="6244">MEFKKINTKTNTVSYPLDFNDRLDIFKKLNCEVPIQQTLNTLISLGAMLIGKGEV</sequence>
<proteinExistence type="predicted"/>
<dbReference type="Proteomes" id="UP000274504">
    <property type="component" value="Unassembled WGS sequence"/>
</dbReference>